<dbReference type="InterPro" id="IPR013848">
    <property type="entry name" value="Methylthiotransferase_N"/>
</dbReference>
<proteinExistence type="predicted"/>
<dbReference type="Gene3D" id="3.80.30.20">
    <property type="entry name" value="tm_1862 like domain"/>
    <property type="match status" value="1"/>
</dbReference>
<keyword evidence="4" id="KW-0949">S-adenosyl-L-methionine</keyword>
<dbReference type="EMBL" id="LCIE01000002">
    <property type="protein sequence ID" value="KKT49823.1"/>
    <property type="molecule type" value="Genomic_DNA"/>
</dbReference>
<evidence type="ECO:0000259" key="9">
    <source>
        <dbReference type="PROSITE" id="PS51918"/>
    </source>
</evidence>
<dbReference type="STRING" id="1618392.UW41_C0002G0099"/>
<dbReference type="AlphaFoldDB" id="A0A0G1HT59"/>
<dbReference type="InterPro" id="IPR007197">
    <property type="entry name" value="rSAM"/>
</dbReference>
<dbReference type="GO" id="GO:0005829">
    <property type="term" value="C:cytosol"/>
    <property type="evidence" value="ECO:0007669"/>
    <property type="project" value="TreeGrafter"/>
</dbReference>
<dbReference type="CDD" id="cd01335">
    <property type="entry name" value="Radical_SAM"/>
    <property type="match status" value="1"/>
</dbReference>
<reference evidence="10 11" key="1">
    <citation type="journal article" date="2015" name="Nature">
        <title>rRNA introns, odd ribosomes, and small enigmatic genomes across a large radiation of phyla.</title>
        <authorList>
            <person name="Brown C.T."/>
            <person name="Hug L.A."/>
            <person name="Thomas B.C."/>
            <person name="Sharon I."/>
            <person name="Castelle C.J."/>
            <person name="Singh A."/>
            <person name="Wilkins M.J."/>
            <person name="Williams K.H."/>
            <person name="Banfield J.F."/>
        </authorList>
    </citation>
    <scope>NUCLEOTIDE SEQUENCE [LARGE SCALE GENOMIC DNA]</scope>
</reference>
<keyword evidence="6" id="KW-0408">Iron</keyword>
<dbReference type="PROSITE" id="PS51449">
    <property type="entry name" value="MTTASE_N"/>
    <property type="match status" value="1"/>
</dbReference>
<dbReference type="Pfam" id="PF00919">
    <property type="entry name" value="UPF0004"/>
    <property type="match status" value="1"/>
</dbReference>
<evidence type="ECO:0000256" key="3">
    <source>
        <dbReference type="ARBA" id="ARBA00022679"/>
    </source>
</evidence>
<dbReference type="GO" id="GO:0051539">
    <property type="term" value="F:4 iron, 4 sulfur cluster binding"/>
    <property type="evidence" value="ECO:0007669"/>
    <property type="project" value="UniProtKB-KW"/>
</dbReference>
<dbReference type="InterPro" id="IPR023404">
    <property type="entry name" value="rSAM_horseshoe"/>
</dbReference>
<evidence type="ECO:0000256" key="5">
    <source>
        <dbReference type="ARBA" id="ARBA00022723"/>
    </source>
</evidence>
<dbReference type="SFLD" id="SFLDS00029">
    <property type="entry name" value="Radical_SAM"/>
    <property type="match status" value="1"/>
</dbReference>
<dbReference type="SFLD" id="SFLDG01082">
    <property type="entry name" value="B12-binding_domain_containing"/>
    <property type="match status" value="1"/>
</dbReference>
<dbReference type="PANTHER" id="PTHR43020:SF2">
    <property type="entry name" value="MITOCHONDRIAL TRNA METHYLTHIOTRANSFERASE CDK5RAP1"/>
    <property type="match status" value="1"/>
</dbReference>
<dbReference type="InterPro" id="IPR006638">
    <property type="entry name" value="Elp3/MiaA/NifB-like_rSAM"/>
</dbReference>
<dbReference type="GO" id="GO:0046872">
    <property type="term" value="F:metal ion binding"/>
    <property type="evidence" value="ECO:0007669"/>
    <property type="project" value="UniProtKB-KW"/>
</dbReference>
<evidence type="ECO:0000256" key="1">
    <source>
        <dbReference type="ARBA" id="ARBA00001966"/>
    </source>
</evidence>
<dbReference type="InterPro" id="IPR005839">
    <property type="entry name" value="Methylthiotransferase"/>
</dbReference>
<dbReference type="PROSITE" id="PS51918">
    <property type="entry name" value="RADICAL_SAM"/>
    <property type="match status" value="1"/>
</dbReference>
<feature type="domain" description="Radical SAM core" evidence="9">
    <location>
        <begin position="114"/>
        <end position="375"/>
    </location>
</feature>
<evidence type="ECO:0000256" key="2">
    <source>
        <dbReference type="ARBA" id="ARBA00022485"/>
    </source>
</evidence>
<dbReference type="Pfam" id="PF04055">
    <property type="entry name" value="Radical_SAM"/>
    <property type="match status" value="1"/>
</dbReference>
<accession>A0A0G1HT59</accession>
<feature type="domain" description="MTTase N-terminal" evidence="8">
    <location>
        <begin position="2"/>
        <end position="118"/>
    </location>
</feature>
<keyword evidence="5" id="KW-0479">Metal-binding</keyword>
<keyword evidence="7" id="KW-0411">Iron-sulfur</keyword>
<keyword evidence="3 10" id="KW-0808">Transferase</keyword>
<keyword evidence="2" id="KW-0004">4Fe-4S</keyword>
<evidence type="ECO:0000313" key="11">
    <source>
        <dbReference type="Proteomes" id="UP000034172"/>
    </source>
</evidence>
<dbReference type="SUPFAM" id="SSF102114">
    <property type="entry name" value="Radical SAM enzymes"/>
    <property type="match status" value="1"/>
</dbReference>
<dbReference type="PANTHER" id="PTHR43020">
    <property type="entry name" value="CDK5 REGULATORY SUBUNIT-ASSOCIATED PROTEIN 1"/>
    <property type="match status" value="1"/>
</dbReference>
<protein>
    <submittedName>
        <fullName evidence="10">tRNA-i(6)A37 thiotransferase protein MiaB</fullName>
    </submittedName>
</protein>
<evidence type="ECO:0000259" key="8">
    <source>
        <dbReference type="PROSITE" id="PS51449"/>
    </source>
</evidence>
<evidence type="ECO:0000256" key="4">
    <source>
        <dbReference type="ARBA" id="ARBA00022691"/>
    </source>
</evidence>
<gene>
    <name evidence="10" type="ORF">UW41_C0002G0099</name>
</gene>
<evidence type="ECO:0000313" key="10">
    <source>
        <dbReference type="EMBL" id="KKT49823.1"/>
    </source>
</evidence>
<comment type="caution">
    <text evidence="10">The sequence shown here is derived from an EMBL/GenBank/DDBJ whole genome shotgun (WGS) entry which is preliminary data.</text>
</comment>
<organism evidence="10 11">
    <name type="scientific">Candidatus Collierbacteria bacterium GW2011_GWC2_44_18</name>
    <dbReference type="NCBI Taxonomy" id="1618392"/>
    <lineage>
        <taxon>Bacteria</taxon>
        <taxon>Candidatus Collieribacteriota</taxon>
    </lineage>
</organism>
<evidence type="ECO:0000256" key="7">
    <source>
        <dbReference type="ARBA" id="ARBA00023014"/>
    </source>
</evidence>
<sequence>MPSVFINTFGCQANKSDSERILGDYLSRGYVEVDNWRLADEIVINTCSVRQSAEDRVTGFLLNVDKFFAGSQRPKIILTGCMLHFNEKEIRTLLPQIDEILPIGEVGFNQKAIRKEKDKAFIPISSGCNSFCTFCIVPFSRGRERSRPIDDIVREVAELSKEGYTEITLLGQNVNSWGLEKVGVALRKMFMDKDTFNPDIIPSNQSQYFKPQDTPPFVTLLREISKIDGIQKISFFTSNPWDFWDELVDEISANPKIDRFIHLPVQSGSNRILKLMNRGYTQESYLDLINQIKAKIPDAVFGTDIIVGFPGETDKDFQDTLNLVKEVGFKVAFVARYSPRPGTVSAKLFPDDIPARIKKERWEILDQIANKDNLKSRPIVP</sequence>
<dbReference type="SFLD" id="SFLDG01061">
    <property type="entry name" value="methylthiotransferase"/>
    <property type="match status" value="1"/>
</dbReference>
<name>A0A0G1HT59_9BACT</name>
<evidence type="ECO:0000256" key="6">
    <source>
        <dbReference type="ARBA" id="ARBA00023004"/>
    </source>
</evidence>
<dbReference type="FunFam" id="3.80.30.20:FF:000001">
    <property type="entry name" value="tRNA-2-methylthio-N(6)-dimethylallyladenosine synthase 2"/>
    <property type="match status" value="1"/>
</dbReference>
<dbReference type="PATRIC" id="fig|1618392.3.peg.158"/>
<dbReference type="InterPro" id="IPR058240">
    <property type="entry name" value="rSAM_sf"/>
</dbReference>
<dbReference type="Proteomes" id="UP000034172">
    <property type="component" value="Unassembled WGS sequence"/>
</dbReference>
<dbReference type="GO" id="GO:0035597">
    <property type="term" value="F:tRNA-2-methylthio-N(6)-dimethylallyladenosine(37) synthase activity"/>
    <property type="evidence" value="ECO:0007669"/>
    <property type="project" value="TreeGrafter"/>
</dbReference>
<dbReference type="InterPro" id="IPR020612">
    <property type="entry name" value="Methylthiotransferase_CS"/>
</dbReference>
<dbReference type="Gene3D" id="3.40.50.12160">
    <property type="entry name" value="Methylthiotransferase, N-terminal domain"/>
    <property type="match status" value="1"/>
</dbReference>
<dbReference type="InterPro" id="IPR038135">
    <property type="entry name" value="Methylthiotransferase_N_sf"/>
</dbReference>
<dbReference type="PROSITE" id="PS01278">
    <property type="entry name" value="MTTASE_RADICAL"/>
    <property type="match status" value="1"/>
</dbReference>
<comment type="cofactor">
    <cofactor evidence="1">
        <name>[4Fe-4S] cluster</name>
        <dbReference type="ChEBI" id="CHEBI:49883"/>
    </cofactor>
</comment>
<dbReference type="SMART" id="SM00729">
    <property type="entry name" value="Elp3"/>
    <property type="match status" value="1"/>
</dbReference>